<dbReference type="RefSeq" id="WP_369779439.1">
    <property type="nucleotide sequence ID" value="NZ_CP165727.1"/>
</dbReference>
<feature type="compositionally biased region" description="Low complexity" evidence="1">
    <location>
        <begin position="60"/>
        <end position="69"/>
    </location>
</feature>
<evidence type="ECO:0000256" key="2">
    <source>
        <dbReference type="SAM" id="Phobius"/>
    </source>
</evidence>
<name>A0AB39YCI1_9ACTN</name>
<feature type="region of interest" description="Disordered" evidence="1">
    <location>
        <begin position="1"/>
        <end position="77"/>
    </location>
</feature>
<dbReference type="Gene3D" id="1.10.101.10">
    <property type="entry name" value="PGBD-like superfamily/PGBD"/>
    <property type="match status" value="1"/>
</dbReference>
<protein>
    <submittedName>
        <fullName evidence="4">Peptidoglycan-binding protein</fullName>
    </submittedName>
</protein>
<evidence type="ECO:0000256" key="1">
    <source>
        <dbReference type="SAM" id="MobiDB-lite"/>
    </source>
</evidence>
<organism evidence="4">
    <name type="scientific">Streptomyces sp. R33</name>
    <dbReference type="NCBI Taxonomy" id="3238629"/>
    <lineage>
        <taxon>Bacteria</taxon>
        <taxon>Bacillati</taxon>
        <taxon>Actinomycetota</taxon>
        <taxon>Actinomycetes</taxon>
        <taxon>Kitasatosporales</taxon>
        <taxon>Streptomycetaceae</taxon>
        <taxon>Streptomyces</taxon>
    </lineage>
</organism>
<feature type="compositionally biased region" description="Low complexity" evidence="1">
    <location>
        <begin position="138"/>
        <end position="159"/>
    </location>
</feature>
<dbReference type="InterPro" id="IPR002477">
    <property type="entry name" value="Peptidoglycan-bd-like"/>
</dbReference>
<keyword evidence="2" id="KW-0812">Transmembrane</keyword>
<proteinExistence type="predicted"/>
<gene>
    <name evidence="4" type="ORF">AB5J51_34540</name>
</gene>
<dbReference type="AlphaFoldDB" id="A0AB39YCI1"/>
<dbReference type="EMBL" id="CP165727">
    <property type="protein sequence ID" value="XDV67683.1"/>
    <property type="molecule type" value="Genomic_DNA"/>
</dbReference>
<keyword evidence="2" id="KW-1133">Transmembrane helix</keyword>
<accession>A0AB39YCI1</accession>
<sequence length="243" mass="24606">MSQHPDESGSVPGDHPLVGPYGAPSGRPYRATTPAWPHTGPVPVSFHVPEGRRGDDPERAAAATGAADARTARRDRGSPLPLAALALLALGAAGGLVFLLSSPDPRPERAVKPPELSVPMLPARSPAAGDEPSHKGSARASAPAAASASAGPSASGTPKSAPPPSASGQRPAGTSGTLRMGDRGPEVSALQERLRGQGFTYVDVTGVYDGQTKRGVAQLQRDRDIKGDQPGVYGPATRAAFGG</sequence>
<keyword evidence="2" id="KW-0472">Membrane</keyword>
<reference evidence="4" key="1">
    <citation type="submission" date="2024-08" db="EMBL/GenBank/DDBJ databases">
        <authorList>
            <person name="Yu S.T."/>
        </authorList>
    </citation>
    <scope>NUCLEOTIDE SEQUENCE</scope>
    <source>
        <strain evidence="4">R33</strain>
    </source>
</reference>
<evidence type="ECO:0000313" key="4">
    <source>
        <dbReference type="EMBL" id="XDV67683.1"/>
    </source>
</evidence>
<dbReference type="SUPFAM" id="SSF47090">
    <property type="entry name" value="PGBD-like"/>
    <property type="match status" value="1"/>
</dbReference>
<feature type="domain" description="Peptidoglycan binding-like" evidence="3">
    <location>
        <begin position="183"/>
        <end position="240"/>
    </location>
</feature>
<dbReference type="Pfam" id="PF01471">
    <property type="entry name" value="PG_binding_1"/>
    <property type="match status" value="1"/>
</dbReference>
<feature type="region of interest" description="Disordered" evidence="1">
    <location>
        <begin position="103"/>
        <end position="183"/>
    </location>
</feature>
<feature type="compositionally biased region" description="Basic and acidic residues" evidence="1">
    <location>
        <begin position="49"/>
        <end position="59"/>
    </location>
</feature>
<evidence type="ECO:0000259" key="3">
    <source>
        <dbReference type="Pfam" id="PF01471"/>
    </source>
</evidence>
<feature type="transmembrane region" description="Helical" evidence="2">
    <location>
        <begin position="80"/>
        <end position="100"/>
    </location>
</feature>
<dbReference type="InterPro" id="IPR036366">
    <property type="entry name" value="PGBDSf"/>
</dbReference>
<dbReference type="InterPro" id="IPR036365">
    <property type="entry name" value="PGBD-like_sf"/>
</dbReference>